<dbReference type="Pfam" id="PF01935">
    <property type="entry name" value="DUF87"/>
    <property type="match status" value="1"/>
</dbReference>
<dbReference type="SMART" id="SM00382">
    <property type="entry name" value="AAA"/>
    <property type="match status" value="1"/>
</dbReference>
<gene>
    <name evidence="2" type="ORF">FD32_GL000065</name>
</gene>
<comment type="caution">
    <text evidence="2">The sequence shown here is derived from an EMBL/GenBank/DDBJ whole genome shotgun (WGS) entry which is preliminary data.</text>
</comment>
<dbReference type="InterPro" id="IPR002789">
    <property type="entry name" value="HerA_central"/>
</dbReference>
<dbReference type="Gene3D" id="3.40.50.300">
    <property type="entry name" value="P-loop containing nucleotide triphosphate hydrolases"/>
    <property type="match status" value="2"/>
</dbReference>
<name>A0A0R1XF26_9LACO</name>
<organism evidence="2 3">
    <name type="scientific">Limosilactobacillus panis DSM 6035</name>
    <dbReference type="NCBI Taxonomy" id="1423782"/>
    <lineage>
        <taxon>Bacteria</taxon>
        <taxon>Bacillati</taxon>
        <taxon>Bacillota</taxon>
        <taxon>Bacilli</taxon>
        <taxon>Lactobacillales</taxon>
        <taxon>Lactobacillaceae</taxon>
        <taxon>Limosilactobacillus</taxon>
    </lineage>
</organism>
<evidence type="ECO:0000313" key="2">
    <source>
        <dbReference type="EMBL" id="KRM27108.1"/>
    </source>
</evidence>
<dbReference type="EMBL" id="AZGM01000064">
    <property type="protein sequence ID" value="KRM27108.1"/>
    <property type="molecule type" value="Genomic_DNA"/>
</dbReference>
<keyword evidence="3" id="KW-1185">Reference proteome</keyword>
<dbReference type="RefSeq" id="WP_047768277.1">
    <property type="nucleotide sequence ID" value="NZ_AZGM01000064.1"/>
</dbReference>
<dbReference type="PANTHER" id="PTHR42957:SF1">
    <property type="entry name" value="HELICASE MJ1565-RELATED"/>
    <property type="match status" value="1"/>
</dbReference>
<dbReference type="InterPro" id="IPR008571">
    <property type="entry name" value="HerA-like"/>
</dbReference>
<dbReference type="AlphaFoldDB" id="A0A0R1XF26"/>
<dbReference type="InterPro" id="IPR027417">
    <property type="entry name" value="P-loop_NTPase"/>
</dbReference>
<protein>
    <recommendedName>
        <fullName evidence="1">AAA+ ATPase domain-containing protein</fullName>
    </recommendedName>
</protein>
<dbReference type="PATRIC" id="fig|1423782.4.peg.65"/>
<sequence>MVANALNLVDGKRVAVDFLKAHHLLIVGQTGSGKTTTTLSLLDQFQHENQTAIVLDPTGEYAQLPNAVTYTLGENAYLEAGKLSASELQEVLGTQLSPLLTEKLVQAIDALKVQHNLVQRPGCYQKLGQAIDQYQQLLNQLSTWTSEYQIAQLPDQLVEEMVIPFPDSRADYHLLGQVYDYATISRAWTAMMNLRECLSTPYFRRIFDMVPHPGRAKTELSFVLKMFLAHRSSHRTLVIDLSMLKQFESRQGTIISYLLKIILNNRLQKRTAFPVNIVLDEAHRYLSANDQSLSHNGIFQVLREGRKVHLRMILTTQSPLDLPAKMRSQFNTVLIHRLLSVDELTALSTTVPFSTVAGLPTGQAFLQTAGGAQQVVVNTPEWWTD</sequence>
<dbReference type="InterPro" id="IPR003593">
    <property type="entry name" value="AAA+_ATPase"/>
</dbReference>
<dbReference type="SUPFAM" id="SSF52540">
    <property type="entry name" value="P-loop containing nucleoside triphosphate hydrolases"/>
    <property type="match status" value="1"/>
</dbReference>
<dbReference type="PANTHER" id="PTHR42957">
    <property type="entry name" value="HELICASE MJ1565-RELATED"/>
    <property type="match status" value="1"/>
</dbReference>
<accession>A0A0R1XF26</accession>
<evidence type="ECO:0000313" key="3">
    <source>
        <dbReference type="Proteomes" id="UP000051412"/>
    </source>
</evidence>
<reference evidence="2 3" key="1">
    <citation type="journal article" date="2015" name="Genome Announc.">
        <title>Expanding the biotechnology potential of lactobacilli through comparative genomics of 213 strains and associated genera.</title>
        <authorList>
            <person name="Sun Z."/>
            <person name="Harris H.M."/>
            <person name="McCann A."/>
            <person name="Guo C."/>
            <person name="Argimon S."/>
            <person name="Zhang W."/>
            <person name="Yang X."/>
            <person name="Jeffery I.B."/>
            <person name="Cooney J.C."/>
            <person name="Kagawa T.F."/>
            <person name="Liu W."/>
            <person name="Song Y."/>
            <person name="Salvetti E."/>
            <person name="Wrobel A."/>
            <person name="Rasinkangas P."/>
            <person name="Parkhill J."/>
            <person name="Rea M.C."/>
            <person name="O'Sullivan O."/>
            <person name="Ritari J."/>
            <person name="Douillard F.P."/>
            <person name="Paul Ross R."/>
            <person name="Yang R."/>
            <person name="Briner A.E."/>
            <person name="Felis G.E."/>
            <person name="de Vos W.M."/>
            <person name="Barrangou R."/>
            <person name="Klaenhammer T.R."/>
            <person name="Caufield P.W."/>
            <person name="Cui Y."/>
            <person name="Zhang H."/>
            <person name="O'Toole P.W."/>
        </authorList>
    </citation>
    <scope>NUCLEOTIDE SEQUENCE [LARGE SCALE GENOMIC DNA]</scope>
    <source>
        <strain evidence="2 3">DSM 6035</strain>
    </source>
</reference>
<proteinExistence type="predicted"/>
<dbReference type="OrthoDB" id="9806951at2"/>
<feature type="domain" description="AAA+ ATPase" evidence="1">
    <location>
        <begin position="20"/>
        <end position="339"/>
    </location>
</feature>
<dbReference type="STRING" id="1423782.FD32_GL000065"/>
<dbReference type="Proteomes" id="UP000051412">
    <property type="component" value="Unassembled WGS sequence"/>
</dbReference>
<evidence type="ECO:0000259" key="1">
    <source>
        <dbReference type="SMART" id="SM00382"/>
    </source>
</evidence>